<dbReference type="InterPro" id="IPR036291">
    <property type="entry name" value="NAD(P)-bd_dom_sf"/>
</dbReference>
<protein>
    <submittedName>
        <fullName evidence="4">Quinone oxidoreductase isoform X2</fullName>
    </submittedName>
</protein>
<dbReference type="Gene3D" id="3.40.50.720">
    <property type="entry name" value="NAD(P)-binding Rossmann-like Domain"/>
    <property type="match status" value="1"/>
</dbReference>
<dbReference type="SMART" id="SM00829">
    <property type="entry name" value="PKS_ER"/>
    <property type="match status" value="1"/>
</dbReference>
<dbReference type="SUPFAM" id="SSF50129">
    <property type="entry name" value="GroES-like"/>
    <property type="match status" value="1"/>
</dbReference>
<dbReference type="Proteomes" id="UP001652625">
    <property type="component" value="Chromosome 02"/>
</dbReference>
<dbReference type="Pfam" id="PF00107">
    <property type="entry name" value="ADH_zinc_N"/>
    <property type="match status" value="1"/>
</dbReference>
<reference evidence="4" key="2">
    <citation type="submission" date="2025-08" db="UniProtKB">
        <authorList>
            <consortium name="RefSeq"/>
        </authorList>
    </citation>
    <scope>IDENTIFICATION</scope>
</reference>
<dbReference type="InterPro" id="IPR013154">
    <property type="entry name" value="ADH-like_N"/>
</dbReference>
<feature type="domain" description="Enoyl reductase (ER)" evidence="2">
    <location>
        <begin position="24"/>
        <end position="332"/>
    </location>
</feature>
<name>A0ABM4BCD5_HYDVU</name>
<dbReference type="InterPro" id="IPR020843">
    <property type="entry name" value="ER"/>
</dbReference>
<keyword evidence="3" id="KW-1185">Reference proteome</keyword>
<evidence type="ECO:0000259" key="2">
    <source>
        <dbReference type="SMART" id="SM00829"/>
    </source>
</evidence>
<dbReference type="InterPro" id="IPR013149">
    <property type="entry name" value="ADH-like_C"/>
</dbReference>
<evidence type="ECO:0000256" key="1">
    <source>
        <dbReference type="ARBA" id="ARBA00022857"/>
    </source>
</evidence>
<proteinExistence type="predicted"/>
<dbReference type="InterPro" id="IPR051603">
    <property type="entry name" value="Zinc-ADH_QOR/CCCR"/>
</dbReference>
<dbReference type="PANTHER" id="PTHR44154">
    <property type="entry name" value="QUINONE OXIDOREDUCTASE"/>
    <property type="match status" value="1"/>
</dbReference>
<keyword evidence="1" id="KW-0521">NADP</keyword>
<gene>
    <name evidence="4" type="primary">LOC100208138</name>
</gene>
<dbReference type="GeneID" id="100208138"/>
<sequence length="335" mass="36188">MFRQHNFLTQTVIRMRGINVSEFGGPNVLKLVLNLPIPVPKSKQILVNVKAAGVNPVDTYIRQGNHSLSPILPYIPGKDGAGVVHQIGSDVKNFKEGDSVWFCGSVTGSYAEYCLCNEEDASLLPEKMTFNEGAMLGTPYLTASRALFQKAHVKEGMKVMVHGATGGVGTAAVQICQSLGIKVVATAGSVHGIDLLKSQAVDSIYNHNEEGYVEDIIKQEGHIDVILEMLANVNLSKDLSIIGAGGTIVIIGSRGPVTIVPRAIMSSECVVTGVMLFKSTDAEKKDNFSIVNKGIKDSWLKPVLWKTYDLEFAKDAHKEIIENNGARGQIILKIS</sequence>
<reference evidence="3" key="1">
    <citation type="submission" date="2025-05" db="UniProtKB">
        <authorList>
            <consortium name="RefSeq"/>
        </authorList>
    </citation>
    <scope>NUCLEOTIDE SEQUENCE [LARGE SCALE GENOMIC DNA]</scope>
</reference>
<evidence type="ECO:0000313" key="3">
    <source>
        <dbReference type="Proteomes" id="UP001652625"/>
    </source>
</evidence>
<dbReference type="CDD" id="cd08253">
    <property type="entry name" value="zeta_crystallin"/>
    <property type="match status" value="1"/>
</dbReference>
<evidence type="ECO:0000313" key="4">
    <source>
        <dbReference type="RefSeq" id="XP_065646603.1"/>
    </source>
</evidence>
<dbReference type="PANTHER" id="PTHR44154:SF1">
    <property type="entry name" value="QUINONE OXIDOREDUCTASE"/>
    <property type="match status" value="1"/>
</dbReference>
<dbReference type="Gene3D" id="3.90.180.10">
    <property type="entry name" value="Medium-chain alcohol dehydrogenases, catalytic domain"/>
    <property type="match status" value="1"/>
</dbReference>
<accession>A0ABM4BCD5</accession>
<dbReference type="RefSeq" id="XP_065646603.1">
    <property type="nucleotide sequence ID" value="XM_065790531.1"/>
</dbReference>
<dbReference type="SUPFAM" id="SSF51735">
    <property type="entry name" value="NAD(P)-binding Rossmann-fold domains"/>
    <property type="match status" value="1"/>
</dbReference>
<organism evidence="3 4">
    <name type="scientific">Hydra vulgaris</name>
    <name type="common">Hydra</name>
    <name type="synonym">Hydra attenuata</name>
    <dbReference type="NCBI Taxonomy" id="6087"/>
    <lineage>
        <taxon>Eukaryota</taxon>
        <taxon>Metazoa</taxon>
        <taxon>Cnidaria</taxon>
        <taxon>Hydrozoa</taxon>
        <taxon>Hydroidolina</taxon>
        <taxon>Anthoathecata</taxon>
        <taxon>Aplanulata</taxon>
        <taxon>Hydridae</taxon>
        <taxon>Hydra</taxon>
    </lineage>
</organism>
<dbReference type="Pfam" id="PF08240">
    <property type="entry name" value="ADH_N"/>
    <property type="match status" value="1"/>
</dbReference>
<dbReference type="InterPro" id="IPR011032">
    <property type="entry name" value="GroES-like_sf"/>
</dbReference>